<proteinExistence type="predicted"/>
<accession>A0A846XLK2</accession>
<gene>
    <name evidence="1" type="ORF">HGA13_25805</name>
</gene>
<organism evidence="1 2">
    <name type="scientific">Nocardia speluncae</name>
    <dbReference type="NCBI Taxonomy" id="419477"/>
    <lineage>
        <taxon>Bacteria</taxon>
        <taxon>Bacillati</taxon>
        <taxon>Actinomycetota</taxon>
        <taxon>Actinomycetes</taxon>
        <taxon>Mycobacteriales</taxon>
        <taxon>Nocardiaceae</taxon>
        <taxon>Nocardia</taxon>
    </lineage>
</organism>
<evidence type="ECO:0000313" key="2">
    <source>
        <dbReference type="Proteomes" id="UP000565715"/>
    </source>
</evidence>
<evidence type="ECO:0000313" key="1">
    <source>
        <dbReference type="EMBL" id="NKY36457.1"/>
    </source>
</evidence>
<protein>
    <submittedName>
        <fullName evidence="1">Uncharacterized protein</fullName>
    </submittedName>
</protein>
<name>A0A846XLK2_9NOCA</name>
<dbReference type="AlphaFoldDB" id="A0A846XLK2"/>
<reference evidence="1 2" key="1">
    <citation type="submission" date="2020-04" db="EMBL/GenBank/DDBJ databases">
        <title>MicrobeNet Type strains.</title>
        <authorList>
            <person name="Nicholson A.C."/>
        </authorList>
    </citation>
    <scope>NUCLEOTIDE SEQUENCE [LARGE SCALE GENOMIC DNA]</scope>
    <source>
        <strain evidence="1 2">DSM 45078</strain>
    </source>
</reference>
<comment type="caution">
    <text evidence="1">The sequence shown here is derived from an EMBL/GenBank/DDBJ whole genome shotgun (WGS) entry which is preliminary data.</text>
</comment>
<keyword evidence="2" id="KW-1185">Reference proteome</keyword>
<dbReference type="Proteomes" id="UP000565715">
    <property type="component" value="Unassembled WGS sequence"/>
</dbReference>
<sequence length="70" mass="7832">MLHTVRTNARPFVTAHALARYAAEYDARAVIVPGLAHAADIRRIITENAALITPSRVYPRGYRWRSVDTA</sequence>
<dbReference type="EMBL" id="JAAXOO010000007">
    <property type="protein sequence ID" value="NKY36457.1"/>
    <property type="molecule type" value="Genomic_DNA"/>
</dbReference>